<evidence type="ECO:0000256" key="3">
    <source>
        <dbReference type="ARBA" id="ARBA00022679"/>
    </source>
</evidence>
<evidence type="ECO:0000256" key="2">
    <source>
        <dbReference type="ARBA" id="ARBA00009747"/>
    </source>
</evidence>
<evidence type="ECO:0000256" key="1">
    <source>
        <dbReference type="ARBA" id="ARBA00001946"/>
    </source>
</evidence>
<dbReference type="Pfam" id="PF02696">
    <property type="entry name" value="SelO"/>
    <property type="match status" value="1"/>
</dbReference>
<keyword evidence="8" id="KW-0460">Magnesium</keyword>
<evidence type="ECO:0000256" key="9">
    <source>
        <dbReference type="ARBA" id="ARBA00031547"/>
    </source>
</evidence>
<evidence type="ECO:0000256" key="5">
    <source>
        <dbReference type="ARBA" id="ARBA00022723"/>
    </source>
</evidence>
<keyword evidence="5" id="KW-0479">Metal-binding</keyword>
<dbReference type="OrthoDB" id="10254721at2759"/>
<protein>
    <recommendedName>
        <fullName evidence="9">Selenoprotein O</fullName>
    </recommendedName>
</protein>
<accession>A0A7R9MP19</accession>
<dbReference type="PANTHER" id="PTHR12153">
    <property type="entry name" value="SELENOPROTEIN O"/>
    <property type="match status" value="1"/>
</dbReference>
<feature type="non-terminal residue" evidence="10">
    <location>
        <position position="350"/>
    </location>
</feature>
<evidence type="ECO:0000256" key="8">
    <source>
        <dbReference type="ARBA" id="ARBA00022842"/>
    </source>
</evidence>
<proteinExistence type="inferred from homology"/>
<dbReference type="EMBL" id="CAJPVJ010034917">
    <property type="protein sequence ID" value="CAG2181014.1"/>
    <property type="molecule type" value="Genomic_DNA"/>
</dbReference>
<evidence type="ECO:0000256" key="4">
    <source>
        <dbReference type="ARBA" id="ARBA00022695"/>
    </source>
</evidence>
<evidence type="ECO:0000256" key="7">
    <source>
        <dbReference type="ARBA" id="ARBA00022840"/>
    </source>
</evidence>
<organism evidence="10">
    <name type="scientific">Oppiella nova</name>
    <dbReference type="NCBI Taxonomy" id="334625"/>
    <lineage>
        <taxon>Eukaryota</taxon>
        <taxon>Metazoa</taxon>
        <taxon>Ecdysozoa</taxon>
        <taxon>Arthropoda</taxon>
        <taxon>Chelicerata</taxon>
        <taxon>Arachnida</taxon>
        <taxon>Acari</taxon>
        <taxon>Acariformes</taxon>
        <taxon>Sarcoptiformes</taxon>
        <taxon>Oribatida</taxon>
        <taxon>Brachypylina</taxon>
        <taxon>Oppioidea</taxon>
        <taxon>Oppiidae</taxon>
        <taxon>Oppiella</taxon>
    </lineage>
</organism>
<dbReference type="InterPro" id="IPR003846">
    <property type="entry name" value="SelO"/>
</dbReference>
<sequence length="350" mass="39525">RQMSRTLETLEFDNKALRRLPLDAIEDNYVRSVSNACFSRVRPTPLSNPRLVSYSKSALKLIDISEEEVVSEDFVQYMTGNKLMSGSEPASHCYCGHQFGTFAGQLGDGAVIYLGEVVTSCGDRWEIQLKGAGRTPYSREADGRKVLRSSVREFLCSEAMHGLGGATTRAATCVISDDKVVRDMFYKGEPTLEYCSVISRLAPTFLRFGSFEIFKTVDPMTGRRGPSVGRNDILLSLIEYTIETFFPEIHNQMNISNVEKYKMFYKQVVNKTAQMVAFWQTIGFCHGVLNTDNMSIIGLTLDYGPFGFMDRFDWDHVCNTSDEGGRYSYAKQPEICKWNLFKFAEALQPI</sequence>
<keyword evidence="6" id="KW-0547">Nucleotide-binding</keyword>
<keyword evidence="11" id="KW-1185">Reference proteome</keyword>
<keyword evidence="3" id="KW-0808">Transferase</keyword>
<dbReference type="GO" id="GO:0005524">
    <property type="term" value="F:ATP binding"/>
    <property type="evidence" value="ECO:0007669"/>
    <property type="project" value="UniProtKB-KW"/>
</dbReference>
<name>A0A7R9MP19_9ACAR</name>
<dbReference type="Proteomes" id="UP000728032">
    <property type="component" value="Unassembled WGS sequence"/>
</dbReference>
<comment type="similarity">
    <text evidence="2">Belongs to the SELO family.</text>
</comment>
<dbReference type="AlphaFoldDB" id="A0A7R9MP19"/>
<keyword evidence="4" id="KW-0548">Nucleotidyltransferase</keyword>
<comment type="cofactor">
    <cofactor evidence="1">
        <name>Mg(2+)</name>
        <dbReference type="ChEBI" id="CHEBI:18420"/>
    </cofactor>
</comment>
<reference evidence="10" key="1">
    <citation type="submission" date="2020-11" db="EMBL/GenBank/DDBJ databases">
        <authorList>
            <person name="Tran Van P."/>
        </authorList>
    </citation>
    <scope>NUCLEOTIDE SEQUENCE</scope>
</reference>
<evidence type="ECO:0000256" key="6">
    <source>
        <dbReference type="ARBA" id="ARBA00022741"/>
    </source>
</evidence>
<feature type="non-terminal residue" evidence="10">
    <location>
        <position position="1"/>
    </location>
</feature>
<dbReference type="GO" id="GO:0016779">
    <property type="term" value="F:nucleotidyltransferase activity"/>
    <property type="evidence" value="ECO:0007669"/>
    <property type="project" value="UniProtKB-KW"/>
</dbReference>
<keyword evidence="7" id="KW-0067">ATP-binding</keyword>
<dbReference type="PANTHER" id="PTHR12153:SF15">
    <property type="entry name" value="PROTEIN ADENYLYLTRANSFERASE SELO, MITOCHONDRIAL"/>
    <property type="match status" value="1"/>
</dbReference>
<gene>
    <name evidence="10" type="ORF">ONB1V03_LOCUS20435</name>
</gene>
<dbReference type="GO" id="GO:0046872">
    <property type="term" value="F:metal ion binding"/>
    <property type="evidence" value="ECO:0007669"/>
    <property type="project" value="UniProtKB-KW"/>
</dbReference>
<dbReference type="EMBL" id="OC949742">
    <property type="protein sequence ID" value="CAD7663877.1"/>
    <property type="molecule type" value="Genomic_DNA"/>
</dbReference>
<evidence type="ECO:0000313" key="10">
    <source>
        <dbReference type="EMBL" id="CAD7663877.1"/>
    </source>
</evidence>
<evidence type="ECO:0000313" key="11">
    <source>
        <dbReference type="Proteomes" id="UP000728032"/>
    </source>
</evidence>